<evidence type="ECO:0000313" key="3">
    <source>
        <dbReference type="Proteomes" id="UP000077266"/>
    </source>
</evidence>
<feature type="region of interest" description="Disordered" evidence="1">
    <location>
        <begin position="53"/>
        <end position="75"/>
    </location>
</feature>
<feature type="region of interest" description="Disordered" evidence="1">
    <location>
        <begin position="1"/>
        <end position="28"/>
    </location>
</feature>
<feature type="compositionally biased region" description="Acidic residues" evidence="1">
    <location>
        <begin position="13"/>
        <end position="24"/>
    </location>
</feature>
<gene>
    <name evidence="2" type="ORF">EXIGLDRAFT_693186</name>
</gene>
<dbReference type="Proteomes" id="UP000077266">
    <property type="component" value="Unassembled WGS sequence"/>
</dbReference>
<dbReference type="AlphaFoldDB" id="A0A166AHM7"/>
<name>A0A166AHM7_EXIGL</name>
<dbReference type="InParanoid" id="A0A166AHM7"/>
<proteinExistence type="predicted"/>
<organism evidence="2 3">
    <name type="scientific">Exidia glandulosa HHB12029</name>
    <dbReference type="NCBI Taxonomy" id="1314781"/>
    <lineage>
        <taxon>Eukaryota</taxon>
        <taxon>Fungi</taxon>
        <taxon>Dikarya</taxon>
        <taxon>Basidiomycota</taxon>
        <taxon>Agaricomycotina</taxon>
        <taxon>Agaricomycetes</taxon>
        <taxon>Auriculariales</taxon>
        <taxon>Exidiaceae</taxon>
        <taxon>Exidia</taxon>
    </lineage>
</organism>
<sequence length="147" mass="16108">MRRTPLRSLEGQELNDDGGSDFDELCSTSLDPSDLGVQELNDDGGSDFDELCSTALDPSDWETTERERESEDPGCDVLTGGIHCMVVLPMTSSSPFARSSKVLAHNSVDRVRMIRIGAIEQLAAAVMDTLPKAFRTVVSELPWTQFL</sequence>
<accession>A0A166AHM7</accession>
<dbReference type="EMBL" id="KV426017">
    <property type="protein sequence ID" value="KZV91949.1"/>
    <property type="molecule type" value="Genomic_DNA"/>
</dbReference>
<evidence type="ECO:0000313" key="2">
    <source>
        <dbReference type="EMBL" id="KZV91949.1"/>
    </source>
</evidence>
<reference evidence="2 3" key="1">
    <citation type="journal article" date="2016" name="Mol. Biol. Evol.">
        <title>Comparative Genomics of Early-Diverging Mushroom-Forming Fungi Provides Insights into the Origins of Lignocellulose Decay Capabilities.</title>
        <authorList>
            <person name="Nagy L.G."/>
            <person name="Riley R."/>
            <person name="Tritt A."/>
            <person name="Adam C."/>
            <person name="Daum C."/>
            <person name="Floudas D."/>
            <person name="Sun H."/>
            <person name="Yadav J.S."/>
            <person name="Pangilinan J."/>
            <person name="Larsson K.H."/>
            <person name="Matsuura K."/>
            <person name="Barry K."/>
            <person name="Labutti K."/>
            <person name="Kuo R."/>
            <person name="Ohm R.A."/>
            <person name="Bhattacharya S.S."/>
            <person name="Shirouzu T."/>
            <person name="Yoshinaga Y."/>
            <person name="Martin F.M."/>
            <person name="Grigoriev I.V."/>
            <person name="Hibbett D.S."/>
        </authorList>
    </citation>
    <scope>NUCLEOTIDE SEQUENCE [LARGE SCALE GENOMIC DNA]</scope>
    <source>
        <strain evidence="2 3">HHB12029</strain>
    </source>
</reference>
<keyword evidence="3" id="KW-1185">Reference proteome</keyword>
<evidence type="ECO:0000256" key="1">
    <source>
        <dbReference type="SAM" id="MobiDB-lite"/>
    </source>
</evidence>
<protein>
    <submittedName>
        <fullName evidence="2">Uncharacterized protein</fullName>
    </submittedName>
</protein>